<reference evidence="1" key="2">
    <citation type="submission" date="2022-01" db="EMBL/GenBank/DDBJ databases">
        <authorList>
            <person name="Yamashiro T."/>
            <person name="Shiraishi A."/>
            <person name="Satake H."/>
            <person name="Nakayama K."/>
        </authorList>
    </citation>
    <scope>NUCLEOTIDE SEQUENCE</scope>
</reference>
<name>A0ABQ5C3C1_9ASTR</name>
<dbReference type="EMBL" id="BQNB010013841">
    <property type="protein sequence ID" value="GJT20872.1"/>
    <property type="molecule type" value="Genomic_DNA"/>
</dbReference>
<comment type="caution">
    <text evidence="1">The sequence shown here is derived from an EMBL/GenBank/DDBJ whole genome shotgun (WGS) entry which is preliminary data.</text>
</comment>
<keyword evidence="2" id="KW-1185">Reference proteome</keyword>
<proteinExistence type="predicted"/>
<protein>
    <submittedName>
        <fullName evidence="1">Uncharacterized protein</fullName>
    </submittedName>
</protein>
<dbReference type="Proteomes" id="UP001151760">
    <property type="component" value="Unassembled WGS sequence"/>
</dbReference>
<reference evidence="1" key="1">
    <citation type="journal article" date="2022" name="Int. J. Mol. Sci.">
        <title>Draft Genome of Tanacetum Coccineum: Genomic Comparison of Closely Related Tanacetum-Family Plants.</title>
        <authorList>
            <person name="Yamashiro T."/>
            <person name="Shiraishi A."/>
            <person name="Nakayama K."/>
            <person name="Satake H."/>
        </authorList>
    </citation>
    <scope>NUCLEOTIDE SEQUENCE</scope>
</reference>
<gene>
    <name evidence="1" type="ORF">Tco_0890809</name>
</gene>
<organism evidence="1 2">
    <name type="scientific">Tanacetum coccineum</name>
    <dbReference type="NCBI Taxonomy" id="301880"/>
    <lineage>
        <taxon>Eukaryota</taxon>
        <taxon>Viridiplantae</taxon>
        <taxon>Streptophyta</taxon>
        <taxon>Embryophyta</taxon>
        <taxon>Tracheophyta</taxon>
        <taxon>Spermatophyta</taxon>
        <taxon>Magnoliopsida</taxon>
        <taxon>eudicotyledons</taxon>
        <taxon>Gunneridae</taxon>
        <taxon>Pentapetalae</taxon>
        <taxon>asterids</taxon>
        <taxon>campanulids</taxon>
        <taxon>Asterales</taxon>
        <taxon>Asteraceae</taxon>
        <taxon>Asteroideae</taxon>
        <taxon>Anthemideae</taxon>
        <taxon>Anthemidinae</taxon>
        <taxon>Tanacetum</taxon>
    </lineage>
</organism>
<accession>A0ABQ5C3C1</accession>
<evidence type="ECO:0000313" key="2">
    <source>
        <dbReference type="Proteomes" id="UP001151760"/>
    </source>
</evidence>
<sequence length="255" mass="29021">MSSLNHSTSNIEDAFSSMNILNYTSVSPDYFLALSGSSSFNSSENSTDNMIPPVFLSFYNNPCLKDVHAFYAKELPISSPNSITPLAILTPSPVLPPSLLFDPRYFFVPEELLPPKKQIHSPFSSSTTLFNSSRNQICNLVSPSSSVYTPTPPQIFKIGKCSDKMYLKHHEKQVEDILNYLDELYLHRIDRIEEGRINGNKLKTELKEIRTQIIRLQKKRRAKGKDCFCSLHNLSELEQNQLRNPARHQTDPLDL</sequence>
<evidence type="ECO:0000313" key="1">
    <source>
        <dbReference type="EMBL" id="GJT20872.1"/>
    </source>
</evidence>